<evidence type="ECO:0000256" key="1">
    <source>
        <dbReference type="ARBA" id="ARBA00004173"/>
    </source>
</evidence>
<dbReference type="InterPro" id="IPR052571">
    <property type="entry name" value="Mt_RNA_Methyltransferase"/>
</dbReference>
<dbReference type="EMBL" id="CAWUHB010000050">
    <property type="protein sequence ID" value="CAK7229857.1"/>
    <property type="molecule type" value="Genomic_DNA"/>
</dbReference>
<feature type="region of interest" description="Disordered" evidence="8">
    <location>
        <begin position="374"/>
        <end position="400"/>
    </location>
</feature>
<evidence type="ECO:0000256" key="6">
    <source>
        <dbReference type="ARBA" id="ARBA00023128"/>
    </source>
</evidence>
<evidence type="ECO:0000256" key="7">
    <source>
        <dbReference type="ARBA" id="ARBA00045681"/>
    </source>
</evidence>
<feature type="compositionally biased region" description="Basic and acidic residues" evidence="8">
    <location>
        <begin position="499"/>
        <end position="519"/>
    </location>
</feature>
<feature type="region of interest" description="Disordered" evidence="8">
    <location>
        <begin position="29"/>
        <end position="113"/>
    </location>
</feature>
<feature type="region of interest" description="Disordered" evidence="8">
    <location>
        <begin position="496"/>
        <end position="527"/>
    </location>
</feature>
<feature type="compositionally biased region" description="Polar residues" evidence="8">
    <location>
        <begin position="74"/>
        <end position="92"/>
    </location>
</feature>
<comment type="subcellular location">
    <subcellularLocation>
        <location evidence="1">Mitochondrion</location>
    </subcellularLocation>
</comment>
<name>A0ABP0CCT3_9PEZI</name>
<keyword evidence="4" id="KW-0408">Iron</keyword>
<keyword evidence="6" id="KW-0496">Mitochondrion</keyword>
<feature type="compositionally biased region" description="Low complexity" evidence="8">
    <location>
        <begin position="31"/>
        <end position="59"/>
    </location>
</feature>
<evidence type="ECO:0000256" key="8">
    <source>
        <dbReference type="SAM" id="MobiDB-lite"/>
    </source>
</evidence>
<evidence type="ECO:0000256" key="2">
    <source>
        <dbReference type="ARBA" id="ARBA00022723"/>
    </source>
</evidence>
<feature type="compositionally biased region" description="Acidic residues" evidence="8">
    <location>
        <begin position="265"/>
        <end position="316"/>
    </location>
</feature>
<keyword evidence="5" id="KW-0411">Iron-sulfur</keyword>
<organism evidence="9 10">
    <name type="scientific">Sporothrix curviconia</name>
    <dbReference type="NCBI Taxonomy" id="1260050"/>
    <lineage>
        <taxon>Eukaryota</taxon>
        <taxon>Fungi</taxon>
        <taxon>Dikarya</taxon>
        <taxon>Ascomycota</taxon>
        <taxon>Pezizomycotina</taxon>
        <taxon>Sordariomycetes</taxon>
        <taxon>Sordariomycetidae</taxon>
        <taxon>Ophiostomatales</taxon>
        <taxon>Ophiostomataceae</taxon>
        <taxon>Sporothrix</taxon>
    </lineage>
</organism>
<accession>A0ABP0CCT3</accession>
<evidence type="ECO:0000313" key="9">
    <source>
        <dbReference type="EMBL" id="CAK7229857.1"/>
    </source>
</evidence>
<dbReference type="Proteomes" id="UP001642405">
    <property type="component" value="Unassembled WGS sequence"/>
</dbReference>
<keyword evidence="10" id="KW-1185">Reference proteome</keyword>
<dbReference type="Gene3D" id="3.40.50.150">
    <property type="entry name" value="Vaccinia Virus protein VP39"/>
    <property type="match status" value="1"/>
</dbReference>
<gene>
    <name evidence="9" type="primary">RSM22</name>
    <name evidence="9" type="ORF">SCUCBS95973_007374</name>
</gene>
<evidence type="ECO:0000256" key="4">
    <source>
        <dbReference type="ARBA" id="ARBA00023004"/>
    </source>
</evidence>
<dbReference type="SUPFAM" id="SSF53335">
    <property type="entry name" value="S-adenosyl-L-methionine-dependent methyltransferases"/>
    <property type="match status" value="1"/>
</dbReference>
<protein>
    <submittedName>
        <fullName evidence="9">37S ribosomal protein S22</fullName>
    </submittedName>
</protein>
<feature type="compositionally biased region" description="Basic residues" evidence="8">
    <location>
        <begin position="914"/>
        <end position="930"/>
    </location>
</feature>
<evidence type="ECO:0000256" key="3">
    <source>
        <dbReference type="ARBA" id="ARBA00022946"/>
    </source>
</evidence>
<dbReference type="InterPro" id="IPR015324">
    <property type="entry name" value="Ribosomal_Rsm22-like"/>
</dbReference>
<comment type="caution">
    <text evidence="9">The sequence shown here is derived from an EMBL/GenBank/DDBJ whole genome shotgun (WGS) entry which is preliminary data.</text>
</comment>
<sequence length="959" mass="105550">MHRARDLQRACPRSQAWLRQALESGLVGFEGRTATTTTTTTTTTRRYTSSPSSARPTRGTRQRQQCPAAIQQRRPFSSSRAVRQHTQPDNGHSSGSSASTASTASTASPAETETVVRQARATFGDTLPKDFLSAAELKLYERLFGSPIRETRPEDVGVPLAERELNAALQAEPKRNMLFRETESGFLEEVAWRHEAHAAHEAHGTETGDGALVTSILSDAQIEYIQASARNEREYAALTKLQQDFVVAQLQAKEQEEAEERAQELAEEQQGEEENIEEDEEDALPIDQEEYVAEEYEAVEEEEEELVDEEDAEDKEDDARGPPVPRVHPLTKQFRSRTDPSTIQLPKAHFVEPITELLKRTDIKHVRQAAEKAFGGPELPYSPRSPSARPGRNGGGSFAQKPVAMEAGHHRMSDIDADTYMAAVLPAVYATAMSTLVEVRRRLGPAWIEGLVSKKSGNPRVLDVGGGGAALAAWNQVFRSEVALMREKGTFAELFPEAEEAKDANKGTKDRQEKDDKASADPATTRRKMERAVVVGSDTLRYRLSRFLHNTTFLPRLPDLLHSAENVARHIDAPASPKARKTYDVIVASHLLMPLDKPYQRRALLDNLWAMLNPDGGVLIVLEKGHPRGFEAVADARQRLLDRFIQAPEQAGNPAPPDGGANEPLSEHEDIDEWGVRRPKEPGMIVAPCTNHNKCPMYLTPGLTQGRKDFCHFSQRFSRPPFLQRILGRTHHNHEDVDFSYVAVQRGSPVSDSERVLRETAAAPVQGQDAADAAFAGFGQQGQQGQQQAGEEGGAVPHPLALPRTILPPLKRHGHVILDVCTPAGQLERWTVPKSRGKQAYHDARKAQWGDLWALGAKTRVARPVRLGRGGPGGGPEKERSITVNVDGGQLVGATEGSSPVQGGGTRQDAALRKRDKKKYGKTGVKKRSRKAEAQSVLQELRSQMLDAPVPQRQSSGNL</sequence>
<keyword evidence="9" id="KW-0687">Ribonucleoprotein</keyword>
<dbReference type="Pfam" id="PF09243">
    <property type="entry name" value="Rsm22"/>
    <property type="match status" value="3"/>
</dbReference>
<dbReference type="PANTHER" id="PTHR13184:SF5">
    <property type="entry name" value="METHYLTRANSFERASE-LIKE PROTEIN 17, MITOCHONDRIAL"/>
    <property type="match status" value="1"/>
</dbReference>
<proteinExistence type="predicted"/>
<feature type="region of interest" description="Disordered" evidence="8">
    <location>
        <begin position="252"/>
        <end position="337"/>
    </location>
</feature>
<dbReference type="GO" id="GO:0005840">
    <property type="term" value="C:ribosome"/>
    <property type="evidence" value="ECO:0007669"/>
    <property type="project" value="UniProtKB-KW"/>
</dbReference>
<reference evidence="9 10" key="1">
    <citation type="submission" date="2024-01" db="EMBL/GenBank/DDBJ databases">
        <authorList>
            <person name="Allen C."/>
            <person name="Tagirdzhanova G."/>
        </authorList>
    </citation>
    <scope>NUCLEOTIDE SEQUENCE [LARGE SCALE GENOMIC DNA]</scope>
</reference>
<keyword evidence="9" id="KW-0689">Ribosomal protein</keyword>
<evidence type="ECO:0000256" key="5">
    <source>
        <dbReference type="ARBA" id="ARBA00023014"/>
    </source>
</evidence>
<feature type="region of interest" description="Disordered" evidence="8">
    <location>
        <begin position="865"/>
        <end position="959"/>
    </location>
</feature>
<dbReference type="PANTHER" id="PTHR13184">
    <property type="entry name" value="37S RIBOSOMAL PROTEIN S22"/>
    <property type="match status" value="1"/>
</dbReference>
<comment type="function">
    <text evidence="7">Mitochondrial ribosome (mitoribosome) assembly factor. Binds at the interface of the head and body domains of the mitochondrial small ribosomal subunit (mt-SSU), occluding the mRNA channel and preventing compaction of the head domain towards the body. Probable inactive methyltransferase: retains the characteristic folding and ability to bind S-adenosyl-L-methionine, but it probably lost its methyltransferase activity.</text>
</comment>
<evidence type="ECO:0000313" key="10">
    <source>
        <dbReference type="Proteomes" id="UP001642405"/>
    </source>
</evidence>
<keyword evidence="3" id="KW-0809">Transit peptide</keyword>
<feature type="compositionally biased region" description="Low complexity" evidence="8">
    <location>
        <begin position="93"/>
        <end position="113"/>
    </location>
</feature>
<dbReference type="InterPro" id="IPR029063">
    <property type="entry name" value="SAM-dependent_MTases_sf"/>
</dbReference>
<feature type="region of interest" description="Disordered" evidence="8">
    <location>
        <begin position="649"/>
        <end position="668"/>
    </location>
</feature>
<keyword evidence="2" id="KW-0479">Metal-binding</keyword>